<dbReference type="InterPro" id="IPR055206">
    <property type="entry name" value="DEXQc_SUV3"/>
</dbReference>
<feature type="compositionally biased region" description="Basic and acidic residues" evidence="5">
    <location>
        <begin position="902"/>
        <end position="919"/>
    </location>
</feature>
<evidence type="ECO:0000313" key="8">
    <source>
        <dbReference type="EMBL" id="MFD0915069.1"/>
    </source>
</evidence>
<proteinExistence type="predicted"/>
<dbReference type="InterPro" id="IPR014001">
    <property type="entry name" value="Helicase_ATP-bd"/>
</dbReference>
<evidence type="ECO:0000256" key="2">
    <source>
        <dbReference type="ARBA" id="ARBA00022801"/>
    </source>
</evidence>
<keyword evidence="9" id="KW-1185">Reference proteome</keyword>
<dbReference type="PANTHER" id="PTHR12131:SF1">
    <property type="entry name" value="ATP-DEPENDENT RNA HELICASE SUPV3L1, MITOCHONDRIAL-RELATED"/>
    <property type="match status" value="1"/>
</dbReference>
<keyword evidence="4" id="KW-0067">ATP-binding</keyword>
<evidence type="ECO:0000256" key="5">
    <source>
        <dbReference type="SAM" id="MobiDB-lite"/>
    </source>
</evidence>
<organism evidence="8 9">
    <name type="scientific">Pseudahrensia aquimaris</name>
    <dbReference type="NCBI Taxonomy" id="744461"/>
    <lineage>
        <taxon>Bacteria</taxon>
        <taxon>Pseudomonadati</taxon>
        <taxon>Pseudomonadota</taxon>
        <taxon>Alphaproteobacteria</taxon>
        <taxon>Hyphomicrobiales</taxon>
        <taxon>Ahrensiaceae</taxon>
        <taxon>Pseudahrensia</taxon>
    </lineage>
</organism>
<evidence type="ECO:0000259" key="6">
    <source>
        <dbReference type="PROSITE" id="PS51192"/>
    </source>
</evidence>
<dbReference type="PROSITE" id="PS51194">
    <property type="entry name" value="HELICASE_CTER"/>
    <property type="match status" value="1"/>
</dbReference>
<dbReference type="InterPro" id="IPR027417">
    <property type="entry name" value="P-loop_NTPase"/>
</dbReference>
<dbReference type="InterPro" id="IPR050699">
    <property type="entry name" value="RNA-DNA_Helicase"/>
</dbReference>
<comment type="caution">
    <text evidence="8">The sequence shown here is derived from an EMBL/GenBank/DDBJ whole genome shotgun (WGS) entry which is preliminary data.</text>
</comment>
<dbReference type="Pfam" id="PF22527">
    <property type="entry name" value="DEXQc_Suv3"/>
    <property type="match status" value="1"/>
</dbReference>
<dbReference type="PANTHER" id="PTHR12131">
    <property type="entry name" value="ATP-DEPENDENT RNA AND DNA HELICASE"/>
    <property type="match status" value="1"/>
</dbReference>
<evidence type="ECO:0000256" key="3">
    <source>
        <dbReference type="ARBA" id="ARBA00022806"/>
    </source>
</evidence>
<evidence type="ECO:0000256" key="1">
    <source>
        <dbReference type="ARBA" id="ARBA00022741"/>
    </source>
</evidence>
<dbReference type="GO" id="GO:0004386">
    <property type="term" value="F:helicase activity"/>
    <property type="evidence" value="ECO:0007669"/>
    <property type="project" value="UniProtKB-KW"/>
</dbReference>
<dbReference type="PROSITE" id="PS51192">
    <property type="entry name" value="HELICASE_ATP_BIND_1"/>
    <property type="match status" value="1"/>
</dbReference>
<dbReference type="Proteomes" id="UP001597101">
    <property type="component" value="Unassembled WGS sequence"/>
</dbReference>
<keyword evidence="2" id="KW-0378">Hydrolase</keyword>
<evidence type="ECO:0000259" key="7">
    <source>
        <dbReference type="PROSITE" id="PS51194"/>
    </source>
</evidence>
<feature type="compositionally biased region" description="Basic and acidic residues" evidence="5">
    <location>
        <begin position="926"/>
        <end position="935"/>
    </location>
</feature>
<dbReference type="RefSeq" id="WP_377210920.1">
    <property type="nucleotide sequence ID" value="NZ_JBHTJV010000002.1"/>
</dbReference>
<dbReference type="Gene3D" id="3.40.50.300">
    <property type="entry name" value="P-loop containing nucleotide triphosphate hydrolases"/>
    <property type="match status" value="2"/>
</dbReference>
<name>A0ABW3F9C1_9HYPH</name>
<gene>
    <name evidence="8" type="ORF">ACFQ14_01460</name>
</gene>
<evidence type="ECO:0000256" key="4">
    <source>
        <dbReference type="ARBA" id="ARBA00022840"/>
    </source>
</evidence>
<reference evidence="9" key="1">
    <citation type="journal article" date="2019" name="Int. J. Syst. Evol. Microbiol.">
        <title>The Global Catalogue of Microorganisms (GCM) 10K type strain sequencing project: providing services to taxonomists for standard genome sequencing and annotation.</title>
        <authorList>
            <consortium name="The Broad Institute Genomics Platform"/>
            <consortium name="The Broad Institute Genome Sequencing Center for Infectious Disease"/>
            <person name="Wu L."/>
            <person name="Ma J."/>
        </authorList>
    </citation>
    <scope>NUCLEOTIDE SEQUENCE [LARGE SCALE GENOMIC DNA]</scope>
    <source>
        <strain evidence="9">CCUG 60023</strain>
    </source>
</reference>
<dbReference type="InterPro" id="IPR001650">
    <property type="entry name" value="Helicase_C-like"/>
</dbReference>
<keyword evidence="3 8" id="KW-0347">Helicase</keyword>
<feature type="domain" description="Helicase ATP-binding" evidence="6">
    <location>
        <begin position="14"/>
        <end position="162"/>
    </location>
</feature>
<feature type="compositionally biased region" description="Low complexity" evidence="5">
    <location>
        <begin position="853"/>
        <end position="866"/>
    </location>
</feature>
<keyword evidence="1" id="KW-0547">Nucleotide-binding</keyword>
<protein>
    <submittedName>
        <fullName evidence="8">Helicase-related protein</fullName>
    </submittedName>
</protein>
<accession>A0ABW3F9C1</accession>
<dbReference type="SUPFAM" id="SSF52540">
    <property type="entry name" value="P-loop containing nucleoside triphosphate hydrolases"/>
    <property type="match status" value="2"/>
</dbReference>
<evidence type="ECO:0000313" key="9">
    <source>
        <dbReference type="Proteomes" id="UP001597101"/>
    </source>
</evidence>
<feature type="domain" description="Helicase C-terminal" evidence="7">
    <location>
        <begin position="169"/>
        <end position="337"/>
    </location>
</feature>
<dbReference type="Pfam" id="PF00271">
    <property type="entry name" value="Helicase_C"/>
    <property type="match status" value="1"/>
</dbReference>
<dbReference type="SMART" id="SM00490">
    <property type="entry name" value="HELICc"/>
    <property type="match status" value="1"/>
</dbReference>
<feature type="region of interest" description="Disordered" evidence="5">
    <location>
        <begin position="834"/>
        <end position="955"/>
    </location>
</feature>
<dbReference type="EMBL" id="JBHTJV010000002">
    <property type="protein sequence ID" value="MFD0915069.1"/>
    <property type="molecule type" value="Genomic_DNA"/>
</dbReference>
<sequence length="955" mass="104658">MNRNTRPELKRRESRLGAGRGVTAVLGPTNTGKTHLAIERMLGHQSGMIGLPLRLLAREVYNRVIERVPANQVALITGEEKIRPPGARFHICTVEAMPPTTDVAFLAIDEVQLASDLYRGHVFTDRLLHLRGTNETMLLGAATLRPALEALLPGINVVTRPRLSQLQYAGQKKITRLPRRSAIVAFSADEVYAIAELIRRQRGAAAVVLGSLSPRTRNAQVELYQSGDVDFLIATDAIGMGLNLDVDHVAFAQQTKFDGHQMRRLHPAEFGQIAGRAGRHTNDGTFGVTGNVDPFEDELVSRLETHEFPPVKVMQWRSRDLDFSSIESLVVSLETPSKDPTLVKAPMAIDQRAFTAMAGLQSVKDRVLEAAHVEQLWQVAQIPDYRRVSPANHADLLSSIYLDLADNGYIDPDWFAQQMSQCDDTRGEIDALSNRIAHIRTWTFVAHRDSWLKDATHWQGEARAIEDRLSDALHDRLTKRFVDRRTSVLMKRLRENSMLEAEISPTGTVTVEGHHVGELVGFRFTRDATADGPDAKATRLAAQKALASEIEARSERLAAAPNSDIIADSDGTLRWIGAPVGRLAAGDAVLKPRVILLADEQLTGPARDKVAARLERWIGFQIETHLKPLLDLSNDEGVDGLARGVSFRIVESMGVVDRRDIADDVRGLDQDQRAQLRRKGVRFGAYHIFVPALIKPAPAALCAKLWALNNNKMEAAGREEIVTALAAGRTSMPVDETFDQAFYPLAGFRVLGQKAVRADILERLADLIRPAISWRADKTEARPGGAWDGVGFYVTPDMLSILGATHEDMAAVLKGLGYKNDNMAAADVEAKVAQWDAPKTQGDAPKTEEATPEAEIVPAEASSAEATSEEPEEEKRIDIWRPVRAGGRGKPRGAEQNAPRKGRSDRTKQARGQGKDPKAGGKPAPKRQEKPKVADPDSPFAALAALKNSLKGGNG</sequence>